<dbReference type="InterPro" id="IPR005467">
    <property type="entry name" value="His_kinase_dom"/>
</dbReference>
<dbReference type="InterPro" id="IPR003594">
    <property type="entry name" value="HATPase_dom"/>
</dbReference>
<organism evidence="9 10">
    <name type="scientific">Cephalotrichum gorgonifer</name>
    <dbReference type="NCBI Taxonomy" id="2041049"/>
    <lineage>
        <taxon>Eukaryota</taxon>
        <taxon>Fungi</taxon>
        <taxon>Dikarya</taxon>
        <taxon>Ascomycota</taxon>
        <taxon>Pezizomycotina</taxon>
        <taxon>Sordariomycetes</taxon>
        <taxon>Hypocreomycetidae</taxon>
        <taxon>Microascales</taxon>
        <taxon>Microascaceae</taxon>
        <taxon>Cephalotrichum</taxon>
    </lineage>
</organism>
<dbReference type="PROSITE" id="PS50110">
    <property type="entry name" value="RESPONSE_REGULATORY"/>
    <property type="match status" value="1"/>
</dbReference>
<dbReference type="Pfam" id="PF13426">
    <property type="entry name" value="PAS_9"/>
    <property type="match status" value="1"/>
</dbReference>
<dbReference type="SMART" id="SM00387">
    <property type="entry name" value="HATPase_c"/>
    <property type="match status" value="1"/>
</dbReference>
<dbReference type="InterPro" id="IPR000700">
    <property type="entry name" value="PAS-assoc_C"/>
</dbReference>
<sequence length="709" mass="77876">MSTTTRELAAGGKAASEAACPDMNEIFDLFPLPTLVVSPSNQIQKVSRGLLEVWGRGEGEFVGNDLFAALYANSPTERFDRISLAYAIERARAGRKPHLCHAAYASNRHTLWSARVVPIHRNAELLCLVLEWERVQMQVNYVEGELTNSWLSVDEAFRILVQGVKDYAIFLLDTRGNVATWNIGAELLKGYKREEIIGKHFSIFYGQDDLRAGKPERKLETCLREGRVEDKGWRYRKDGSRFWASVVITAVYRNGVHVGFGKVTRDLTEWKQAENRLIEANEESTKLKNDFLANMSHEIRTPMHGMLSACSLLLDTSLTPKQRETAGIIEESGQILRQVINDILDYSKLASGGFSVNADTVGVADIMTSVARSVQTTLQPGVSLRLDLAPDLPKAAQGDPLRFRQIVQNIVGNAAKFTDKGSITLRSSLIFEDDVTYTILAEVSDTGPGVSGEDAEHLFKPFTQVDATATKRFKGTGLGLSIAKSLAELMGGEIGYRPNEHGKGSVFWFTAKLKKANDGKGDGRADPSPGAERQPALGSEEAKELVSRLKEVAPTKRILAAEDNLINQKVLSGILNSFGFKDITLVSDGAQAVSKIAGSSQVYDLVLMDISMPVMDGFQATVEIKKAPGKHPPIVAMTAHALKGDREQCLSLGMDDYVPKPVNRLLLATKLLKWLAPGYRGREAVENAVNNDLREPTNPLPLQINEGRT</sequence>
<dbReference type="InterPro" id="IPR035965">
    <property type="entry name" value="PAS-like_dom_sf"/>
</dbReference>
<dbReference type="GO" id="GO:0000155">
    <property type="term" value="F:phosphorelay sensor kinase activity"/>
    <property type="evidence" value="ECO:0007669"/>
    <property type="project" value="InterPro"/>
</dbReference>
<dbReference type="Gene3D" id="3.40.50.2300">
    <property type="match status" value="1"/>
</dbReference>
<evidence type="ECO:0000313" key="9">
    <source>
        <dbReference type="EMBL" id="SPO03243.1"/>
    </source>
</evidence>
<dbReference type="Proteomes" id="UP001187682">
    <property type="component" value="Unassembled WGS sequence"/>
</dbReference>
<dbReference type="Gene3D" id="3.30.450.20">
    <property type="entry name" value="PAS domain"/>
    <property type="match status" value="1"/>
</dbReference>
<dbReference type="Gene3D" id="3.30.565.10">
    <property type="entry name" value="Histidine kinase-like ATPase, C-terminal domain"/>
    <property type="match status" value="1"/>
</dbReference>
<reference evidence="9" key="1">
    <citation type="submission" date="2018-03" db="EMBL/GenBank/DDBJ databases">
        <authorList>
            <person name="Guldener U."/>
        </authorList>
    </citation>
    <scope>NUCLEOTIDE SEQUENCE</scope>
</reference>
<dbReference type="PROSITE" id="PS50112">
    <property type="entry name" value="PAS"/>
    <property type="match status" value="1"/>
</dbReference>
<dbReference type="SUPFAM" id="SSF47384">
    <property type="entry name" value="Homodimeric domain of signal transducing histidine kinase"/>
    <property type="match status" value="1"/>
</dbReference>
<dbReference type="InterPro" id="IPR003661">
    <property type="entry name" value="HisK_dim/P_dom"/>
</dbReference>
<protein>
    <submittedName>
        <fullName evidence="9">Related to histidine kinase tcsA protein</fullName>
    </submittedName>
</protein>
<dbReference type="CDD" id="cd16922">
    <property type="entry name" value="HATPase_EvgS-ArcB-TorS-like"/>
    <property type="match status" value="1"/>
</dbReference>
<dbReference type="CDD" id="cd00130">
    <property type="entry name" value="PAS"/>
    <property type="match status" value="1"/>
</dbReference>
<dbReference type="PANTHER" id="PTHR45339">
    <property type="entry name" value="HYBRID SIGNAL TRANSDUCTION HISTIDINE KINASE J"/>
    <property type="match status" value="1"/>
</dbReference>
<evidence type="ECO:0000256" key="1">
    <source>
        <dbReference type="ARBA" id="ARBA00022553"/>
    </source>
</evidence>
<evidence type="ECO:0000256" key="4">
    <source>
        <dbReference type="SAM" id="MobiDB-lite"/>
    </source>
</evidence>
<dbReference type="FunFam" id="3.30.450.20:FF:000136">
    <property type="entry name" value="Sensor histidine kinase/response regulator Fos-1"/>
    <property type="match status" value="1"/>
</dbReference>
<dbReference type="InterPro" id="IPR036097">
    <property type="entry name" value="HisK_dim/P_sf"/>
</dbReference>
<evidence type="ECO:0000313" key="10">
    <source>
        <dbReference type="Proteomes" id="UP001187682"/>
    </source>
</evidence>
<dbReference type="InterPro" id="IPR004358">
    <property type="entry name" value="Sig_transdc_His_kin-like_C"/>
</dbReference>
<dbReference type="SUPFAM" id="SSF52172">
    <property type="entry name" value="CheY-like"/>
    <property type="match status" value="1"/>
</dbReference>
<dbReference type="AlphaFoldDB" id="A0AAE8N0R5"/>
<dbReference type="CDD" id="cd17546">
    <property type="entry name" value="REC_hyHK_CKI1_RcsC-like"/>
    <property type="match status" value="1"/>
</dbReference>
<proteinExistence type="predicted"/>
<evidence type="ECO:0000256" key="2">
    <source>
        <dbReference type="ARBA" id="ARBA00023012"/>
    </source>
</evidence>
<dbReference type="Pfam" id="PF00072">
    <property type="entry name" value="Response_reg"/>
    <property type="match status" value="1"/>
</dbReference>
<dbReference type="PROSITE" id="PS50109">
    <property type="entry name" value="HIS_KIN"/>
    <property type="match status" value="1"/>
</dbReference>
<comment type="caution">
    <text evidence="9">The sequence shown here is derived from an EMBL/GenBank/DDBJ whole genome shotgun (WGS) entry which is preliminary data.</text>
</comment>
<keyword evidence="1 3" id="KW-0597">Phosphoprotein</keyword>
<dbReference type="SUPFAM" id="SSF55785">
    <property type="entry name" value="PYP-like sensor domain (PAS domain)"/>
    <property type="match status" value="1"/>
</dbReference>
<dbReference type="PROSITE" id="PS50113">
    <property type="entry name" value="PAC"/>
    <property type="match status" value="1"/>
</dbReference>
<dbReference type="PANTHER" id="PTHR45339:SF1">
    <property type="entry name" value="HYBRID SIGNAL TRANSDUCTION HISTIDINE KINASE J"/>
    <property type="match status" value="1"/>
</dbReference>
<dbReference type="InterPro" id="IPR001789">
    <property type="entry name" value="Sig_transdc_resp-reg_receiver"/>
</dbReference>
<dbReference type="InterPro" id="IPR011006">
    <property type="entry name" value="CheY-like_superfamily"/>
</dbReference>
<evidence type="ECO:0000259" key="6">
    <source>
        <dbReference type="PROSITE" id="PS50110"/>
    </source>
</evidence>
<dbReference type="InterPro" id="IPR036890">
    <property type="entry name" value="HATPase_C_sf"/>
</dbReference>
<feature type="domain" description="Histidine kinase" evidence="5">
    <location>
        <begin position="294"/>
        <end position="515"/>
    </location>
</feature>
<dbReference type="Gene3D" id="1.10.287.130">
    <property type="match status" value="1"/>
</dbReference>
<feature type="domain" description="PAC" evidence="8">
    <location>
        <begin position="226"/>
        <end position="279"/>
    </location>
</feature>
<dbReference type="NCBIfam" id="TIGR00229">
    <property type="entry name" value="sensory_box"/>
    <property type="match status" value="1"/>
</dbReference>
<dbReference type="SUPFAM" id="SSF55874">
    <property type="entry name" value="ATPase domain of HSP90 chaperone/DNA topoisomerase II/histidine kinase"/>
    <property type="match status" value="1"/>
</dbReference>
<dbReference type="SMART" id="SM00388">
    <property type="entry name" value="HisKA"/>
    <property type="match status" value="1"/>
</dbReference>
<name>A0AAE8N0R5_9PEZI</name>
<dbReference type="Pfam" id="PF00512">
    <property type="entry name" value="HisKA"/>
    <property type="match status" value="1"/>
</dbReference>
<keyword evidence="10" id="KW-1185">Reference proteome</keyword>
<feature type="region of interest" description="Disordered" evidence="4">
    <location>
        <begin position="518"/>
        <end position="540"/>
    </location>
</feature>
<keyword evidence="9" id="KW-0418">Kinase</keyword>
<evidence type="ECO:0000259" key="5">
    <source>
        <dbReference type="PROSITE" id="PS50109"/>
    </source>
</evidence>
<dbReference type="EMBL" id="ONZQ02000008">
    <property type="protein sequence ID" value="SPO03243.1"/>
    <property type="molecule type" value="Genomic_DNA"/>
</dbReference>
<keyword evidence="9" id="KW-0808">Transferase</keyword>
<dbReference type="PRINTS" id="PR00344">
    <property type="entry name" value="BCTRLSENSOR"/>
</dbReference>
<dbReference type="SMART" id="SM00091">
    <property type="entry name" value="PAS"/>
    <property type="match status" value="2"/>
</dbReference>
<feature type="domain" description="PAS" evidence="7">
    <location>
        <begin position="153"/>
        <end position="226"/>
    </location>
</feature>
<dbReference type="CDD" id="cd00082">
    <property type="entry name" value="HisKA"/>
    <property type="match status" value="1"/>
</dbReference>
<dbReference type="FunFam" id="3.30.565.10:FF:000010">
    <property type="entry name" value="Sensor histidine kinase RcsC"/>
    <property type="match status" value="1"/>
</dbReference>
<keyword evidence="2" id="KW-0902">Two-component regulatory system</keyword>
<evidence type="ECO:0000256" key="3">
    <source>
        <dbReference type="PROSITE-ProRule" id="PRU00169"/>
    </source>
</evidence>
<dbReference type="Pfam" id="PF02518">
    <property type="entry name" value="HATPase_c"/>
    <property type="match status" value="1"/>
</dbReference>
<dbReference type="InterPro" id="IPR000014">
    <property type="entry name" value="PAS"/>
</dbReference>
<evidence type="ECO:0000259" key="8">
    <source>
        <dbReference type="PROSITE" id="PS50113"/>
    </source>
</evidence>
<evidence type="ECO:0000259" key="7">
    <source>
        <dbReference type="PROSITE" id="PS50112"/>
    </source>
</evidence>
<feature type="modified residue" description="4-aspartylphosphate" evidence="3">
    <location>
        <position position="609"/>
    </location>
</feature>
<gene>
    <name evidence="9" type="ORF">DNG_05925</name>
</gene>
<dbReference type="SMART" id="SM00448">
    <property type="entry name" value="REC"/>
    <property type="match status" value="1"/>
</dbReference>
<feature type="domain" description="Response regulatory" evidence="6">
    <location>
        <begin position="557"/>
        <end position="675"/>
    </location>
</feature>
<accession>A0AAE8N0R5</accession>